<comment type="caution">
    <text evidence="1">The sequence shown here is derived from an EMBL/GenBank/DDBJ whole genome shotgun (WGS) entry which is preliminary data.</text>
</comment>
<organism evidence="1 2">
    <name type="scientific">Coregonus suidteri</name>
    <dbReference type="NCBI Taxonomy" id="861788"/>
    <lineage>
        <taxon>Eukaryota</taxon>
        <taxon>Metazoa</taxon>
        <taxon>Chordata</taxon>
        <taxon>Craniata</taxon>
        <taxon>Vertebrata</taxon>
        <taxon>Euteleostomi</taxon>
        <taxon>Actinopterygii</taxon>
        <taxon>Neopterygii</taxon>
        <taxon>Teleostei</taxon>
        <taxon>Protacanthopterygii</taxon>
        <taxon>Salmoniformes</taxon>
        <taxon>Salmonidae</taxon>
        <taxon>Coregoninae</taxon>
        <taxon>Coregonus</taxon>
    </lineage>
</organism>
<protein>
    <submittedName>
        <fullName evidence="1">Uncharacterized protein</fullName>
    </submittedName>
</protein>
<evidence type="ECO:0000313" key="1">
    <source>
        <dbReference type="EMBL" id="KAK6313502.1"/>
    </source>
</evidence>
<dbReference type="AlphaFoldDB" id="A0AAN8LJY9"/>
<name>A0AAN8LJY9_9TELE</name>
<dbReference type="EMBL" id="JAGTTL010000014">
    <property type="protein sequence ID" value="KAK6313502.1"/>
    <property type="molecule type" value="Genomic_DNA"/>
</dbReference>
<evidence type="ECO:0000313" key="2">
    <source>
        <dbReference type="Proteomes" id="UP001356427"/>
    </source>
</evidence>
<reference evidence="1 2" key="1">
    <citation type="submission" date="2021-04" db="EMBL/GenBank/DDBJ databases">
        <authorList>
            <person name="De Guttry C."/>
            <person name="Zahm M."/>
            <person name="Klopp C."/>
            <person name="Cabau C."/>
            <person name="Louis A."/>
            <person name="Berthelot C."/>
            <person name="Parey E."/>
            <person name="Roest Crollius H."/>
            <person name="Montfort J."/>
            <person name="Robinson-Rechavi M."/>
            <person name="Bucao C."/>
            <person name="Bouchez O."/>
            <person name="Gislard M."/>
            <person name="Lluch J."/>
            <person name="Milhes M."/>
            <person name="Lampietro C."/>
            <person name="Lopez Roques C."/>
            <person name="Donnadieu C."/>
            <person name="Braasch I."/>
            <person name="Desvignes T."/>
            <person name="Postlethwait J."/>
            <person name="Bobe J."/>
            <person name="Wedekind C."/>
            <person name="Guiguen Y."/>
        </authorList>
    </citation>
    <scope>NUCLEOTIDE SEQUENCE [LARGE SCALE GENOMIC DNA]</scope>
    <source>
        <strain evidence="1">Cs_M1</strain>
        <tissue evidence="1">Blood</tissue>
    </source>
</reference>
<keyword evidence="2" id="KW-1185">Reference proteome</keyword>
<sequence>MCWLPIDEALPLPRDLMVCAQGPSPCSGTQSLASRLRRIGDEMDKNWTKATPVDASHCNGKTSNSVLEAYGCQSQLLDLEVGRGGAVLPAVQVLYDGRAAEWARSLTV</sequence>
<proteinExistence type="predicted"/>
<accession>A0AAN8LJY9</accession>
<gene>
    <name evidence="1" type="ORF">J4Q44_G00168490</name>
</gene>
<dbReference type="Proteomes" id="UP001356427">
    <property type="component" value="Unassembled WGS sequence"/>
</dbReference>